<dbReference type="Gene3D" id="3.30.70.580">
    <property type="entry name" value="Pseudouridine synthase I, catalytic domain, N-terminal subdomain"/>
    <property type="match status" value="1"/>
</dbReference>
<evidence type="ECO:0000256" key="3">
    <source>
        <dbReference type="ARBA" id="ARBA00023235"/>
    </source>
</evidence>
<feature type="region of interest" description="Disordered" evidence="4">
    <location>
        <begin position="67"/>
        <end position="102"/>
    </location>
</feature>
<dbReference type="Proteomes" id="UP000053562">
    <property type="component" value="Unassembled WGS sequence"/>
</dbReference>
<dbReference type="GO" id="GO:0003723">
    <property type="term" value="F:RNA binding"/>
    <property type="evidence" value="ECO:0007669"/>
    <property type="project" value="InterPro"/>
</dbReference>
<dbReference type="PANTHER" id="PTHR11142:SF0">
    <property type="entry name" value="TRNA PSEUDOURIDINE SYNTHASE-LIKE 1"/>
    <property type="match status" value="1"/>
</dbReference>
<dbReference type="Pfam" id="PF01416">
    <property type="entry name" value="PseudoU_synth_1"/>
    <property type="match status" value="1"/>
</dbReference>
<feature type="chain" id="PRO_5005322238" evidence="5">
    <location>
        <begin position="19"/>
        <end position="545"/>
    </location>
</feature>
<evidence type="ECO:0000256" key="1">
    <source>
        <dbReference type="ARBA" id="ARBA00009375"/>
    </source>
</evidence>
<organism evidence="7 8">
    <name type="scientific">Plasmodium vivax India VII</name>
    <dbReference type="NCBI Taxonomy" id="1077284"/>
    <lineage>
        <taxon>Eukaryota</taxon>
        <taxon>Sar</taxon>
        <taxon>Alveolata</taxon>
        <taxon>Apicomplexa</taxon>
        <taxon>Aconoidasida</taxon>
        <taxon>Haemosporida</taxon>
        <taxon>Plasmodiidae</taxon>
        <taxon>Plasmodium</taxon>
        <taxon>Plasmodium (Plasmodium)</taxon>
    </lineage>
</organism>
<dbReference type="GO" id="GO:0009982">
    <property type="term" value="F:pseudouridine synthase activity"/>
    <property type="evidence" value="ECO:0007669"/>
    <property type="project" value="InterPro"/>
</dbReference>
<dbReference type="InterPro" id="IPR020097">
    <property type="entry name" value="PsdUridine_synth_TruA_a/b_dom"/>
</dbReference>
<dbReference type="GO" id="GO:0031119">
    <property type="term" value="P:tRNA pseudouridine synthesis"/>
    <property type="evidence" value="ECO:0007669"/>
    <property type="project" value="TreeGrafter"/>
</dbReference>
<dbReference type="AlphaFoldDB" id="A0A0J9SB86"/>
<name>A0A0J9SB86_PLAVI</name>
<accession>A0A0J9SB86</accession>
<reference evidence="7 8" key="1">
    <citation type="submission" date="2011-08" db="EMBL/GenBank/DDBJ databases">
        <title>The Genome Sequence of Plasmodium vivax India VII.</title>
        <authorList>
            <consortium name="The Broad Institute Genome Sequencing Platform"/>
            <consortium name="The Broad Institute Genome Sequencing Center for Infectious Disease"/>
            <person name="Neafsey D."/>
            <person name="Carlton J."/>
            <person name="Barnwell J."/>
            <person name="Collins W."/>
            <person name="Escalante A."/>
            <person name="Mullikin J."/>
            <person name="Saul A."/>
            <person name="Guigo R."/>
            <person name="Camara F."/>
            <person name="Young S.K."/>
            <person name="Zeng Q."/>
            <person name="Gargeya S."/>
            <person name="Fitzgerald M."/>
            <person name="Haas B."/>
            <person name="Abouelleil A."/>
            <person name="Alvarado L."/>
            <person name="Arachchi H.M."/>
            <person name="Berlin A."/>
            <person name="Brown A."/>
            <person name="Chapman S.B."/>
            <person name="Chen Z."/>
            <person name="Dunbar C."/>
            <person name="Freedman E."/>
            <person name="Gearin G."/>
            <person name="Gellesch M."/>
            <person name="Goldberg J."/>
            <person name="Griggs A."/>
            <person name="Gujja S."/>
            <person name="Heiman D."/>
            <person name="Howarth C."/>
            <person name="Larson L."/>
            <person name="Lui A."/>
            <person name="MacDonald P.J.P."/>
            <person name="Montmayeur A."/>
            <person name="Murphy C."/>
            <person name="Neiman D."/>
            <person name="Pearson M."/>
            <person name="Priest M."/>
            <person name="Roberts A."/>
            <person name="Saif S."/>
            <person name="Shea T."/>
            <person name="Shenoy N."/>
            <person name="Sisk P."/>
            <person name="Stolte C."/>
            <person name="Sykes S."/>
            <person name="Wortman J."/>
            <person name="Nusbaum C."/>
            <person name="Birren B."/>
        </authorList>
    </citation>
    <scope>NUCLEOTIDE SEQUENCE [LARGE SCALE GENOMIC DNA]</scope>
    <source>
        <strain evidence="7 8">India VII</strain>
    </source>
</reference>
<evidence type="ECO:0000256" key="5">
    <source>
        <dbReference type="SAM" id="SignalP"/>
    </source>
</evidence>
<feature type="region of interest" description="Disordered" evidence="4">
    <location>
        <begin position="370"/>
        <end position="393"/>
    </location>
</feature>
<dbReference type="PANTHER" id="PTHR11142">
    <property type="entry name" value="PSEUDOURIDYLATE SYNTHASE"/>
    <property type="match status" value="1"/>
</dbReference>
<keyword evidence="5" id="KW-0732">Signal</keyword>
<evidence type="ECO:0000313" key="8">
    <source>
        <dbReference type="Proteomes" id="UP000053562"/>
    </source>
</evidence>
<dbReference type="Gene3D" id="3.30.70.660">
    <property type="entry name" value="Pseudouridine synthase I, catalytic domain, C-terminal subdomain"/>
    <property type="match status" value="1"/>
</dbReference>
<comment type="similarity">
    <text evidence="1">Belongs to the tRNA pseudouridine synthase TruA family.</text>
</comment>
<evidence type="ECO:0000313" key="7">
    <source>
        <dbReference type="EMBL" id="KMZ80210.1"/>
    </source>
</evidence>
<evidence type="ECO:0000256" key="2">
    <source>
        <dbReference type="ARBA" id="ARBA00022694"/>
    </source>
</evidence>
<feature type="signal peptide" evidence="5">
    <location>
        <begin position="1"/>
        <end position="18"/>
    </location>
</feature>
<dbReference type="InterPro" id="IPR020094">
    <property type="entry name" value="TruA/RsuA/RluB/E/F_N"/>
</dbReference>
<dbReference type="EMBL" id="KQ234304">
    <property type="protein sequence ID" value="KMZ80210.1"/>
    <property type="molecule type" value="Genomic_DNA"/>
</dbReference>
<dbReference type="InterPro" id="IPR001406">
    <property type="entry name" value="PsdUridine_synth_TruA"/>
</dbReference>
<feature type="region of interest" description="Disordered" evidence="4">
    <location>
        <begin position="300"/>
        <end position="322"/>
    </location>
</feature>
<proteinExistence type="inferred from homology"/>
<dbReference type="SUPFAM" id="SSF55120">
    <property type="entry name" value="Pseudouridine synthase"/>
    <property type="match status" value="1"/>
</dbReference>
<dbReference type="InterPro" id="IPR020095">
    <property type="entry name" value="PsdUridine_synth_TruA_C"/>
</dbReference>
<protein>
    <submittedName>
        <fullName evidence="7">tRNA pseudouridine synthase</fullName>
    </submittedName>
</protein>
<dbReference type="InterPro" id="IPR020103">
    <property type="entry name" value="PsdUridine_synth_cat_dom_sf"/>
</dbReference>
<evidence type="ECO:0000256" key="4">
    <source>
        <dbReference type="SAM" id="MobiDB-lite"/>
    </source>
</evidence>
<evidence type="ECO:0000259" key="6">
    <source>
        <dbReference type="Pfam" id="PF01416"/>
    </source>
</evidence>
<keyword evidence="3" id="KW-0413">Isomerase</keyword>
<gene>
    <name evidence="7" type="ORF">PVIIG_01990</name>
</gene>
<feature type="compositionally biased region" description="Pro residues" evidence="4">
    <location>
        <begin position="376"/>
        <end position="393"/>
    </location>
</feature>
<dbReference type="OrthoDB" id="271910at2759"/>
<feature type="domain" description="Pseudouridine synthase I TruA alpha/beta" evidence="6">
    <location>
        <begin position="424"/>
        <end position="531"/>
    </location>
</feature>
<keyword evidence="2" id="KW-0819">tRNA processing</keyword>
<sequence length="545" mass="60542">MSVVLFLLHLCAFLKIESKRVSKRILNVKVIRRGGPFFVGTKSRYMFRVKRSKMALHTVGGEAIPGELSALKEGPSPSGADEASAVGSPAKEATPPSDAATQNRPKLTNLLLIVDYDGTNYSGWTGVENCSDIYLSATRNYKRAATEKKPKGESKCDSVQNVILNCLLKIHGYADQWDKHANDVKSNLKAFEFIGVSRTDKGVHAKEYVCQYVSYERPPPCEGNLQKVKMALNGLLNRDIRILGVLNAPSHDFNVRFNNWGKIYTYNFDTRIPSQPLERNYAWQLYDDPRFAFLLRESAKTKKNKKKEQREGGTRCQGSSVMTNELPDVDQNLSFLFGGHAAPDGPAASEAAICDDLHCGEEAAQPLTELPTELPTQPPPKPPTELPPKPPTPADVSHCVRIINRTGGSSSAIPCDVEKIKECCKLFLGRYSFELFRGTLKGTEKQKQVNPFCNISFLELHQLRSNIYQFVIQGDRFLYHMIRIIVGTLVQVGVGLLSYEDVRDALHFSKPLKVKLCAPAQGLCLTKILFPPAVQRGISASLLSR</sequence>